<dbReference type="InterPro" id="IPR052337">
    <property type="entry name" value="SAT4-like"/>
</dbReference>
<reference evidence="8" key="1">
    <citation type="submission" date="2021-07" db="EMBL/GenBank/DDBJ databases">
        <title>Elsinoe batatas strain:CRI-CJ2 Genome sequencing and assembly.</title>
        <authorList>
            <person name="Huang L."/>
        </authorList>
    </citation>
    <scope>NUCLEOTIDE SEQUENCE</scope>
    <source>
        <strain evidence="8">CRI-CJ2</strain>
    </source>
</reference>
<dbReference type="OrthoDB" id="3903189at2759"/>
<dbReference type="InterPro" id="IPR049326">
    <property type="entry name" value="Rhodopsin_dom_fungi"/>
</dbReference>
<evidence type="ECO:0000256" key="4">
    <source>
        <dbReference type="ARBA" id="ARBA00023136"/>
    </source>
</evidence>
<keyword evidence="9" id="KW-1185">Reference proteome</keyword>
<feature type="transmembrane region" description="Helical" evidence="6">
    <location>
        <begin position="185"/>
        <end position="205"/>
    </location>
</feature>
<feature type="transmembrane region" description="Helical" evidence="6">
    <location>
        <begin position="52"/>
        <end position="73"/>
    </location>
</feature>
<feature type="transmembrane region" description="Helical" evidence="6">
    <location>
        <begin position="259"/>
        <end position="277"/>
    </location>
</feature>
<evidence type="ECO:0000256" key="5">
    <source>
        <dbReference type="ARBA" id="ARBA00038359"/>
    </source>
</evidence>
<comment type="similarity">
    <text evidence="5">Belongs to the SAT4 family.</text>
</comment>
<keyword evidence="4 6" id="KW-0472">Membrane</keyword>
<comment type="caution">
    <text evidence="8">The sequence shown here is derived from an EMBL/GenBank/DDBJ whole genome shotgun (WGS) entry which is preliminary data.</text>
</comment>
<evidence type="ECO:0000256" key="6">
    <source>
        <dbReference type="SAM" id="Phobius"/>
    </source>
</evidence>
<comment type="subcellular location">
    <subcellularLocation>
        <location evidence="1">Membrane</location>
        <topology evidence="1">Multi-pass membrane protein</topology>
    </subcellularLocation>
</comment>
<organism evidence="8 9">
    <name type="scientific">Elsinoe batatas</name>
    <dbReference type="NCBI Taxonomy" id="2601811"/>
    <lineage>
        <taxon>Eukaryota</taxon>
        <taxon>Fungi</taxon>
        <taxon>Dikarya</taxon>
        <taxon>Ascomycota</taxon>
        <taxon>Pezizomycotina</taxon>
        <taxon>Dothideomycetes</taxon>
        <taxon>Dothideomycetidae</taxon>
        <taxon>Myriangiales</taxon>
        <taxon>Elsinoaceae</taxon>
        <taxon>Elsinoe</taxon>
    </lineage>
</organism>
<dbReference type="PANTHER" id="PTHR33048:SF149">
    <property type="entry name" value="UBID FAMILY DECARBOXYLASE"/>
    <property type="match status" value="1"/>
</dbReference>
<feature type="transmembrane region" description="Helical" evidence="6">
    <location>
        <begin position="138"/>
        <end position="165"/>
    </location>
</feature>
<dbReference type="Proteomes" id="UP000809789">
    <property type="component" value="Unassembled WGS sequence"/>
</dbReference>
<evidence type="ECO:0000256" key="1">
    <source>
        <dbReference type="ARBA" id="ARBA00004141"/>
    </source>
</evidence>
<feature type="transmembrane region" description="Helical" evidence="6">
    <location>
        <begin position="22"/>
        <end position="40"/>
    </location>
</feature>
<feature type="domain" description="Rhodopsin" evidence="7">
    <location>
        <begin position="34"/>
        <end position="274"/>
    </location>
</feature>
<evidence type="ECO:0000256" key="2">
    <source>
        <dbReference type="ARBA" id="ARBA00022692"/>
    </source>
</evidence>
<feature type="transmembrane region" description="Helical" evidence="6">
    <location>
        <begin position="217"/>
        <end position="239"/>
    </location>
</feature>
<evidence type="ECO:0000313" key="8">
    <source>
        <dbReference type="EMBL" id="KAG8623519.1"/>
    </source>
</evidence>
<evidence type="ECO:0000313" key="9">
    <source>
        <dbReference type="Proteomes" id="UP000809789"/>
    </source>
</evidence>
<dbReference type="PANTHER" id="PTHR33048">
    <property type="entry name" value="PTH11-LIKE INTEGRAL MEMBRANE PROTEIN (AFU_ORTHOLOGUE AFUA_5G11245)"/>
    <property type="match status" value="1"/>
</dbReference>
<dbReference type="Pfam" id="PF20684">
    <property type="entry name" value="Fung_rhodopsin"/>
    <property type="match status" value="1"/>
</dbReference>
<dbReference type="EMBL" id="JAESVG020000010">
    <property type="protein sequence ID" value="KAG8623519.1"/>
    <property type="molecule type" value="Genomic_DNA"/>
</dbReference>
<dbReference type="AlphaFoldDB" id="A0A8K0PFF7"/>
<gene>
    <name evidence="8" type="ORF">KVT40_008495</name>
</gene>
<protein>
    <recommendedName>
        <fullName evidence="7">Rhodopsin domain-containing protein</fullName>
    </recommendedName>
</protein>
<name>A0A8K0PFF7_9PEZI</name>
<proteinExistence type="inferred from homology"/>
<keyword evidence="2 6" id="KW-0812">Transmembrane</keyword>
<accession>A0A8K0PFF7</accession>
<evidence type="ECO:0000256" key="3">
    <source>
        <dbReference type="ARBA" id="ARBA00022989"/>
    </source>
</evidence>
<evidence type="ECO:0000259" key="7">
    <source>
        <dbReference type="Pfam" id="PF20684"/>
    </source>
</evidence>
<keyword evidence="3 6" id="KW-1133">Transmembrane helix</keyword>
<dbReference type="GO" id="GO:0016020">
    <property type="term" value="C:membrane"/>
    <property type="evidence" value="ECO:0007669"/>
    <property type="project" value="UniProtKB-SubCell"/>
</dbReference>
<sequence>MAAQETTTFDNTFARDLATESWALYGVGAFIFVLRIYTKLRYSGIRNIDADDIVAIIALGLYTGLIVCMNVIASGGGSNLYEPGADADFTPEDIKERIFGSKIVVVSEQCMLCTIYSLKACVLLFYRRLTKGLTKQKMVKYVAIAVAIGWVCTEIAFFTACRPFYGYWAVPPPNPQCTTLEHYAIVQACFNIPTDLAMLSISIPLVYRLQVPMKQKLLVGALFSMGIFVVVAALLTKIYNLSDVYSTSYMLWYIREASVATYVANLPAIWPLVRHVFPCLRSVSSIKYSGQVKYGDVYGGHSGMMRGTGKQKTGNATVIDAMELDEQALTRYNRGDNGSDKGQDLGVLVHTTVEVTKEREQV</sequence>